<keyword evidence="3" id="KW-0862">Zinc</keyword>
<reference evidence="6 7" key="1">
    <citation type="journal article" date="2024" name="BMC Genomics">
        <title>De novo assembly and annotation of Popillia japonica's genome with initial clues to its potential as an invasive pest.</title>
        <authorList>
            <person name="Cucini C."/>
            <person name="Boschi S."/>
            <person name="Funari R."/>
            <person name="Cardaioli E."/>
            <person name="Iannotti N."/>
            <person name="Marturano G."/>
            <person name="Paoli F."/>
            <person name="Bruttini M."/>
            <person name="Carapelli A."/>
            <person name="Frati F."/>
            <person name="Nardi F."/>
        </authorList>
    </citation>
    <scope>NUCLEOTIDE SEQUENCE [LARGE SCALE GENOMIC DNA]</scope>
    <source>
        <strain evidence="6">DMR45628</strain>
    </source>
</reference>
<feature type="region of interest" description="Disordered" evidence="4">
    <location>
        <begin position="124"/>
        <end position="146"/>
    </location>
</feature>
<dbReference type="GO" id="GO:0003779">
    <property type="term" value="F:actin binding"/>
    <property type="evidence" value="ECO:0007669"/>
    <property type="project" value="TreeGrafter"/>
</dbReference>
<feature type="domain" description="PDZ" evidence="5">
    <location>
        <begin position="11"/>
        <end position="85"/>
    </location>
</feature>
<dbReference type="PANTHER" id="PTHR24214:SF38">
    <property type="entry name" value="PDZ AND LIM DOMAIN PROTEIN ZASP-RELATED"/>
    <property type="match status" value="1"/>
</dbReference>
<dbReference type="GO" id="GO:0005912">
    <property type="term" value="C:adherens junction"/>
    <property type="evidence" value="ECO:0007669"/>
    <property type="project" value="TreeGrafter"/>
</dbReference>
<dbReference type="Gene3D" id="2.30.42.10">
    <property type="match status" value="1"/>
</dbReference>
<keyword evidence="3" id="KW-0440">LIM domain</keyword>
<keyword evidence="2" id="KW-0963">Cytoplasm</keyword>
<accession>A0AAW1LTR6</accession>
<sequence length="180" mass="19478">MTAREIVLDGGSPWGFRMHGGTDVLQPLRISRVNPGSKAAAKGVREGDIITSINGENTRDKTNVEAHSLLKSAGNTLRLGLNQDCSGGSPKKRQYNTNNRGALQEETRSETIKRSNISSTTYIVSSSTTTTTSTNTTKKNQSDIEPRSIHTSDITELNGFRINGEYSSSSSPIQRRCSGC</sequence>
<evidence type="ECO:0000259" key="5">
    <source>
        <dbReference type="PROSITE" id="PS50106"/>
    </source>
</evidence>
<evidence type="ECO:0000313" key="7">
    <source>
        <dbReference type="Proteomes" id="UP001458880"/>
    </source>
</evidence>
<dbReference type="Proteomes" id="UP001458880">
    <property type="component" value="Unassembled WGS sequence"/>
</dbReference>
<dbReference type="GO" id="GO:0030018">
    <property type="term" value="C:Z disc"/>
    <property type="evidence" value="ECO:0007669"/>
    <property type="project" value="TreeGrafter"/>
</dbReference>
<dbReference type="GO" id="GO:0001725">
    <property type="term" value="C:stress fiber"/>
    <property type="evidence" value="ECO:0007669"/>
    <property type="project" value="TreeGrafter"/>
</dbReference>
<dbReference type="SUPFAM" id="SSF50156">
    <property type="entry name" value="PDZ domain-like"/>
    <property type="match status" value="1"/>
</dbReference>
<dbReference type="GO" id="GO:0007507">
    <property type="term" value="P:heart development"/>
    <property type="evidence" value="ECO:0007669"/>
    <property type="project" value="TreeGrafter"/>
</dbReference>
<evidence type="ECO:0000256" key="1">
    <source>
        <dbReference type="ARBA" id="ARBA00004496"/>
    </source>
</evidence>
<dbReference type="PROSITE" id="PS50106">
    <property type="entry name" value="PDZ"/>
    <property type="match status" value="1"/>
</dbReference>
<evidence type="ECO:0000256" key="4">
    <source>
        <dbReference type="SAM" id="MobiDB-lite"/>
    </source>
</evidence>
<dbReference type="InterPro" id="IPR036034">
    <property type="entry name" value="PDZ_sf"/>
</dbReference>
<dbReference type="AlphaFoldDB" id="A0AAW1LTR6"/>
<comment type="subcellular location">
    <subcellularLocation>
        <location evidence="1">Cytoplasm</location>
    </subcellularLocation>
</comment>
<dbReference type="FunFam" id="2.30.42.10:FF:000055">
    <property type="entry name" value="PDZ and LIM domain protein 3"/>
    <property type="match status" value="1"/>
</dbReference>
<dbReference type="GO" id="GO:0061061">
    <property type="term" value="P:muscle structure development"/>
    <property type="evidence" value="ECO:0007669"/>
    <property type="project" value="TreeGrafter"/>
</dbReference>
<gene>
    <name evidence="6" type="ORF">QE152_g10895</name>
</gene>
<comment type="caution">
    <text evidence="6">The sequence shown here is derived from an EMBL/GenBank/DDBJ whole genome shotgun (WGS) entry which is preliminary data.</text>
</comment>
<keyword evidence="7" id="KW-1185">Reference proteome</keyword>
<evidence type="ECO:0000313" key="6">
    <source>
        <dbReference type="EMBL" id="KAK9737225.1"/>
    </source>
</evidence>
<dbReference type="Pfam" id="PF00595">
    <property type="entry name" value="PDZ"/>
    <property type="match status" value="1"/>
</dbReference>
<dbReference type="EMBL" id="JASPKY010000103">
    <property type="protein sequence ID" value="KAK9737225.1"/>
    <property type="molecule type" value="Genomic_DNA"/>
</dbReference>
<dbReference type="GO" id="GO:0030036">
    <property type="term" value="P:actin cytoskeleton organization"/>
    <property type="evidence" value="ECO:0007669"/>
    <property type="project" value="TreeGrafter"/>
</dbReference>
<dbReference type="PANTHER" id="PTHR24214">
    <property type="entry name" value="PDZ AND LIM DOMAIN PROTEIN ZASP"/>
    <property type="match status" value="1"/>
</dbReference>
<keyword evidence="3" id="KW-0479">Metal-binding</keyword>
<evidence type="ECO:0000256" key="2">
    <source>
        <dbReference type="ARBA" id="ARBA00022490"/>
    </source>
</evidence>
<feature type="compositionally biased region" description="Low complexity" evidence="4">
    <location>
        <begin position="124"/>
        <end position="137"/>
    </location>
</feature>
<protein>
    <submittedName>
        <fullName evidence="6">PDZ domain</fullName>
    </submittedName>
</protein>
<dbReference type="InterPro" id="IPR001478">
    <property type="entry name" value="PDZ"/>
</dbReference>
<name>A0AAW1LTR6_POPJA</name>
<dbReference type="GO" id="GO:0051371">
    <property type="term" value="F:muscle alpha-actinin binding"/>
    <property type="evidence" value="ECO:0007669"/>
    <property type="project" value="TreeGrafter"/>
</dbReference>
<organism evidence="6 7">
    <name type="scientific">Popillia japonica</name>
    <name type="common">Japanese beetle</name>
    <dbReference type="NCBI Taxonomy" id="7064"/>
    <lineage>
        <taxon>Eukaryota</taxon>
        <taxon>Metazoa</taxon>
        <taxon>Ecdysozoa</taxon>
        <taxon>Arthropoda</taxon>
        <taxon>Hexapoda</taxon>
        <taxon>Insecta</taxon>
        <taxon>Pterygota</taxon>
        <taxon>Neoptera</taxon>
        <taxon>Endopterygota</taxon>
        <taxon>Coleoptera</taxon>
        <taxon>Polyphaga</taxon>
        <taxon>Scarabaeiformia</taxon>
        <taxon>Scarabaeidae</taxon>
        <taxon>Rutelinae</taxon>
        <taxon>Popillia</taxon>
    </lineage>
</organism>
<evidence type="ECO:0000256" key="3">
    <source>
        <dbReference type="ARBA" id="ARBA00023038"/>
    </source>
</evidence>
<proteinExistence type="predicted"/>
<dbReference type="SMART" id="SM00228">
    <property type="entry name" value="PDZ"/>
    <property type="match status" value="1"/>
</dbReference>
<dbReference type="GO" id="GO:0031941">
    <property type="term" value="C:filamentous actin"/>
    <property type="evidence" value="ECO:0007669"/>
    <property type="project" value="TreeGrafter"/>
</dbReference>
<dbReference type="InterPro" id="IPR050604">
    <property type="entry name" value="PDZ-LIM_domain"/>
</dbReference>